<reference evidence="2" key="1">
    <citation type="journal article" date="2021" name="PeerJ">
        <title>Extensive microbial diversity within the chicken gut microbiome revealed by metagenomics and culture.</title>
        <authorList>
            <person name="Gilroy R."/>
            <person name="Ravi A."/>
            <person name="Getino M."/>
            <person name="Pursley I."/>
            <person name="Horton D.L."/>
            <person name="Alikhan N.F."/>
            <person name="Baker D."/>
            <person name="Gharbi K."/>
            <person name="Hall N."/>
            <person name="Watson M."/>
            <person name="Adriaenssens E.M."/>
            <person name="Foster-Nyarko E."/>
            <person name="Jarju S."/>
            <person name="Secka A."/>
            <person name="Antonio M."/>
            <person name="Oren A."/>
            <person name="Chaudhuri R.R."/>
            <person name="La Ragione R."/>
            <person name="Hildebrand F."/>
            <person name="Pallen M.J."/>
        </authorList>
    </citation>
    <scope>NUCLEOTIDE SEQUENCE</scope>
    <source>
        <strain evidence="2">CHK165-8395</strain>
    </source>
</reference>
<dbReference type="Proteomes" id="UP000718012">
    <property type="component" value="Unassembled WGS sequence"/>
</dbReference>
<keyword evidence="1" id="KW-0732">Signal</keyword>
<dbReference type="InterPro" id="IPR032342">
    <property type="entry name" value="DUF4861"/>
</dbReference>
<evidence type="ECO:0000313" key="2">
    <source>
        <dbReference type="EMBL" id="HJF08878.1"/>
    </source>
</evidence>
<dbReference type="EMBL" id="DYXD01000259">
    <property type="protein sequence ID" value="HJF08878.1"/>
    <property type="molecule type" value="Genomic_DNA"/>
</dbReference>
<feature type="signal peptide" evidence="1">
    <location>
        <begin position="1"/>
        <end position="20"/>
    </location>
</feature>
<reference evidence="2" key="2">
    <citation type="submission" date="2021-09" db="EMBL/GenBank/DDBJ databases">
        <authorList>
            <person name="Gilroy R."/>
        </authorList>
    </citation>
    <scope>NUCLEOTIDE SEQUENCE</scope>
    <source>
        <strain evidence="2">CHK165-8395</strain>
    </source>
</reference>
<evidence type="ECO:0000256" key="1">
    <source>
        <dbReference type="SAM" id="SignalP"/>
    </source>
</evidence>
<comment type="caution">
    <text evidence="2">The sequence shown here is derived from an EMBL/GenBank/DDBJ whole genome shotgun (WGS) entry which is preliminary data.</text>
</comment>
<feature type="chain" id="PRO_5036723324" evidence="1">
    <location>
        <begin position="21"/>
        <end position="408"/>
    </location>
</feature>
<evidence type="ECO:0000313" key="3">
    <source>
        <dbReference type="Proteomes" id="UP000718012"/>
    </source>
</evidence>
<dbReference type="AlphaFoldDB" id="A0A921FG16"/>
<name>A0A921FG16_9BACT</name>
<protein>
    <submittedName>
        <fullName evidence="2">DUF4861 domain-containing protein</fullName>
    </submittedName>
</protein>
<organism evidence="2 3">
    <name type="scientific">Phocaeicola coprocola</name>
    <dbReference type="NCBI Taxonomy" id="310298"/>
    <lineage>
        <taxon>Bacteria</taxon>
        <taxon>Pseudomonadati</taxon>
        <taxon>Bacteroidota</taxon>
        <taxon>Bacteroidia</taxon>
        <taxon>Bacteroidales</taxon>
        <taxon>Bacteroidaceae</taxon>
        <taxon>Phocaeicola</taxon>
    </lineage>
</organism>
<accession>A0A921FG16</accession>
<sequence length="408" mass="45546">MKTFSAICLALLAGGLSASAQGQEKKIEVIVENPWNAEKVDEPVVIDLSSLGAGFTVKSATVFDGTNEIPSQLDDMNGDTRADELAFVINLPASGKKTLNVTLSSLKSDKTYPARVYAEMLFRTSKKNKYAKGYAIYADGASDTYNVQHHHGAAFESELVAYRIYFNEKQTTDLYGKFHKGLELEESQFYPTDEQLKRGFGDDVIKVNSSCGAGTLRGWDGTQSTLIKPVAVRGQRILASGPVRTIVDAEVKGWQYQNKELNMINRYTLYAGHRDAQVDVLFDAPLDKEVFCTGVQNITGHADMFSDHNGLVASWGTDWPVNDTVKYKKETVGLATYIPKKYVVKETSDKENFLYTISALGKSSFRYYTSFTSCKETFGYPDKEKWFAYVQEWKKALEQPVKITVVKK</sequence>
<gene>
    <name evidence="2" type="ORF">K8U81_11975</name>
</gene>
<dbReference type="Pfam" id="PF16153">
    <property type="entry name" value="DUF4861"/>
    <property type="match status" value="1"/>
</dbReference>
<proteinExistence type="predicted"/>